<dbReference type="AlphaFoldDB" id="A0AAF0WQR9"/>
<reference evidence="3" key="2">
    <citation type="submission" date="2022-03" db="EMBL/GenBank/DDBJ databases">
        <title>Draft title - Genomic analysis of global carrot germplasm unveils the trajectory of domestication and the origin of high carotenoid orange carrot.</title>
        <authorList>
            <person name="Iorizzo M."/>
            <person name="Ellison S."/>
            <person name="Senalik D."/>
            <person name="Macko-Podgorni A."/>
            <person name="Grzebelus D."/>
            <person name="Bostan H."/>
            <person name="Rolling W."/>
            <person name="Curaba J."/>
            <person name="Simon P."/>
        </authorList>
    </citation>
    <scope>NUCLEOTIDE SEQUENCE</scope>
    <source>
        <tissue evidence="3">Leaf</tissue>
    </source>
</reference>
<evidence type="ECO:0000256" key="1">
    <source>
        <dbReference type="ARBA" id="ARBA00034773"/>
    </source>
</evidence>
<dbReference type="PANTHER" id="PTHR33083:SF123">
    <property type="entry name" value="EXPRESSED PROTEIN"/>
    <property type="match status" value="1"/>
</dbReference>
<reference evidence="3" key="1">
    <citation type="journal article" date="2016" name="Nat. Genet.">
        <title>A high-quality carrot genome assembly provides new insights into carotenoid accumulation and asterid genome evolution.</title>
        <authorList>
            <person name="Iorizzo M."/>
            <person name="Ellison S."/>
            <person name="Senalik D."/>
            <person name="Zeng P."/>
            <person name="Satapoomin P."/>
            <person name="Huang J."/>
            <person name="Bowman M."/>
            <person name="Iovene M."/>
            <person name="Sanseverino W."/>
            <person name="Cavagnaro P."/>
            <person name="Yildiz M."/>
            <person name="Macko-Podgorni A."/>
            <person name="Moranska E."/>
            <person name="Grzebelus E."/>
            <person name="Grzebelus D."/>
            <person name="Ashrafi H."/>
            <person name="Zheng Z."/>
            <person name="Cheng S."/>
            <person name="Spooner D."/>
            <person name="Van Deynze A."/>
            <person name="Simon P."/>
        </authorList>
    </citation>
    <scope>NUCLEOTIDE SEQUENCE</scope>
    <source>
        <tissue evidence="3">Leaf</tissue>
    </source>
</reference>
<gene>
    <name evidence="3" type="ORF">DCAR_0312028</name>
</gene>
<proteinExistence type="inferred from homology"/>
<dbReference type="PANTHER" id="PTHR33083">
    <property type="entry name" value="EXPRESSED PROTEIN"/>
    <property type="match status" value="1"/>
</dbReference>
<comment type="similarity">
    <text evidence="1">Belongs to the senescence regulator S40 family.</text>
</comment>
<accession>A0AAF0WQR9</accession>
<dbReference type="InterPro" id="IPR007608">
    <property type="entry name" value="Senescence_reg_S40"/>
</dbReference>
<feature type="compositionally biased region" description="Basic residues" evidence="2">
    <location>
        <begin position="1"/>
        <end position="11"/>
    </location>
</feature>
<evidence type="ECO:0000313" key="4">
    <source>
        <dbReference type="Proteomes" id="UP000077755"/>
    </source>
</evidence>
<dbReference type="EMBL" id="CP093345">
    <property type="protein sequence ID" value="WOG92753.1"/>
    <property type="molecule type" value="Genomic_DNA"/>
</dbReference>
<sequence length="195" mass="21686">MTSLHNHHKNTTLRLLTSPTPTPSNPPSSDSFEFQESDLFFSPSSDTQSVSVSPPTPPTPSHLPRQPTHLSSFHGLSAALSTDHHPLLRRKSALNPSVSAVRTIPQRSEGSHGAKFHQSAPMNVPVWPKKETRAKNFDEIEEEEDEGDEEMIPPHEIVARSHVTFSVFEGVGRTLKGRDLRRVRNAVFQQTGFLD</sequence>
<protein>
    <recommendedName>
        <fullName evidence="5">Senescence regulator S40</fullName>
    </recommendedName>
</protein>
<organism evidence="3 4">
    <name type="scientific">Daucus carota subsp. sativus</name>
    <name type="common">Carrot</name>
    <dbReference type="NCBI Taxonomy" id="79200"/>
    <lineage>
        <taxon>Eukaryota</taxon>
        <taxon>Viridiplantae</taxon>
        <taxon>Streptophyta</taxon>
        <taxon>Embryophyta</taxon>
        <taxon>Tracheophyta</taxon>
        <taxon>Spermatophyta</taxon>
        <taxon>Magnoliopsida</taxon>
        <taxon>eudicotyledons</taxon>
        <taxon>Gunneridae</taxon>
        <taxon>Pentapetalae</taxon>
        <taxon>asterids</taxon>
        <taxon>campanulids</taxon>
        <taxon>Apiales</taxon>
        <taxon>Apiaceae</taxon>
        <taxon>Apioideae</taxon>
        <taxon>Scandiceae</taxon>
        <taxon>Daucinae</taxon>
        <taxon>Daucus</taxon>
        <taxon>Daucus sect. Daucus</taxon>
    </lineage>
</organism>
<evidence type="ECO:0000256" key="2">
    <source>
        <dbReference type="SAM" id="MobiDB-lite"/>
    </source>
</evidence>
<keyword evidence="4" id="KW-1185">Reference proteome</keyword>
<feature type="compositionally biased region" description="Low complexity" evidence="2">
    <location>
        <begin position="42"/>
        <end position="53"/>
    </location>
</feature>
<dbReference type="Pfam" id="PF04520">
    <property type="entry name" value="Senescence_reg"/>
    <property type="match status" value="1"/>
</dbReference>
<dbReference type="Proteomes" id="UP000077755">
    <property type="component" value="Chromosome 3"/>
</dbReference>
<evidence type="ECO:0008006" key="5">
    <source>
        <dbReference type="Google" id="ProtNLM"/>
    </source>
</evidence>
<feature type="region of interest" description="Disordered" evidence="2">
    <location>
        <begin position="1"/>
        <end position="70"/>
    </location>
</feature>
<dbReference type="GO" id="GO:0010150">
    <property type="term" value="P:leaf senescence"/>
    <property type="evidence" value="ECO:0007669"/>
    <property type="project" value="UniProtKB-ARBA"/>
</dbReference>
<name>A0AAF0WQR9_DAUCS</name>
<evidence type="ECO:0000313" key="3">
    <source>
        <dbReference type="EMBL" id="WOG92753.1"/>
    </source>
</evidence>